<feature type="compositionally biased region" description="Polar residues" evidence="14">
    <location>
        <begin position="8"/>
        <end position="18"/>
    </location>
</feature>
<dbReference type="Gene3D" id="3.40.1690.10">
    <property type="entry name" value="secretion proteins EscU"/>
    <property type="match status" value="1"/>
</dbReference>
<dbReference type="GO" id="GO:0044780">
    <property type="term" value="P:bacterial-type flagellum assembly"/>
    <property type="evidence" value="ECO:0007669"/>
    <property type="project" value="InterPro"/>
</dbReference>
<dbReference type="STRING" id="77097.SAMN04490369_100392"/>
<keyword evidence="5 13" id="KW-1003">Cell membrane</keyword>
<protein>
    <recommendedName>
        <fullName evidence="3 13">Flagellar biosynthetic protein FlhB</fullName>
    </recommendedName>
</protein>
<proteinExistence type="inferred from homology"/>
<dbReference type="Proteomes" id="UP000199493">
    <property type="component" value="Unassembled WGS sequence"/>
</dbReference>
<comment type="similarity">
    <text evidence="2 13">Belongs to the type III secretion exporter family.</text>
</comment>
<dbReference type="AlphaFoldDB" id="A0A1N6IWH5"/>
<keyword evidence="6 13" id="KW-0812">Transmembrane</keyword>
<dbReference type="Proteomes" id="UP000185024">
    <property type="component" value="Unassembled WGS sequence"/>
</dbReference>
<evidence type="ECO:0000313" key="16">
    <source>
        <dbReference type="EMBL" id="SIN77440.1"/>
    </source>
</evidence>
<evidence type="ECO:0000256" key="10">
    <source>
        <dbReference type="ARBA" id="ARBA00023136"/>
    </source>
</evidence>
<dbReference type="InterPro" id="IPR029025">
    <property type="entry name" value="T3SS_substrate_exporter_C"/>
</dbReference>
<evidence type="ECO:0000256" key="2">
    <source>
        <dbReference type="ARBA" id="ARBA00010690"/>
    </source>
</evidence>
<gene>
    <name evidence="13" type="primary">flhB</name>
    <name evidence="15" type="ORF">SAMN04490369_100392</name>
    <name evidence="16" type="ORF">SAMN05878438_3396</name>
</gene>
<keyword evidence="8 13" id="KW-0653">Protein transport</keyword>
<dbReference type="InterPro" id="IPR006135">
    <property type="entry name" value="T3SS_substrate_exporter"/>
</dbReference>
<feature type="compositionally biased region" description="Basic and acidic residues" evidence="14">
    <location>
        <begin position="22"/>
        <end position="43"/>
    </location>
</feature>
<organism evidence="16 17">
    <name type="scientific">Vreelandella aquamarina</name>
    <dbReference type="NCBI Taxonomy" id="77097"/>
    <lineage>
        <taxon>Bacteria</taxon>
        <taxon>Pseudomonadati</taxon>
        <taxon>Pseudomonadota</taxon>
        <taxon>Gammaproteobacteria</taxon>
        <taxon>Oceanospirillales</taxon>
        <taxon>Halomonadaceae</taxon>
        <taxon>Vreelandella</taxon>
    </lineage>
</organism>
<dbReference type="GO" id="GO:0005886">
    <property type="term" value="C:plasma membrane"/>
    <property type="evidence" value="ECO:0007669"/>
    <property type="project" value="UniProtKB-SubCell"/>
</dbReference>
<evidence type="ECO:0000256" key="12">
    <source>
        <dbReference type="ARBA" id="ARBA00025078"/>
    </source>
</evidence>
<accession>A0A1H8E549</accession>
<reference evidence="15 18" key="1">
    <citation type="submission" date="2016-10" db="EMBL/GenBank/DDBJ databases">
        <authorList>
            <person name="de Groot N.N."/>
        </authorList>
    </citation>
    <scope>NUCLEOTIDE SEQUENCE [LARGE SCALE GENOMIC DNA]</scope>
    <source>
        <strain evidence="15 18">558</strain>
    </source>
</reference>
<evidence type="ECO:0000313" key="15">
    <source>
        <dbReference type="EMBL" id="SEN14583.1"/>
    </source>
</evidence>
<keyword evidence="4 13" id="KW-0813">Transport</keyword>
<feature type="region of interest" description="Disordered" evidence="14">
    <location>
        <begin position="373"/>
        <end position="403"/>
    </location>
</feature>
<keyword evidence="11 13" id="KW-1006">Bacterial flagellum protein export</keyword>
<feature type="region of interest" description="Disordered" evidence="14">
    <location>
        <begin position="1"/>
        <end position="43"/>
    </location>
</feature>
<evidence type="ECO:0000313" key="17">
    <source>
        <dbReference type="Proteomes" id="UP000185024"/>
    </source>
</evidence>
<name>A0A1N6IWH5_9GAMM</name>
<feature type="transmembrane region" description="Helical" evidence="13">
    <location>
        <begin position="153"/>
        <end position="182"/>
    </location>
</feature>
<comment type="function">
    <text evidence="12 13">Required for formation of the rod structure in the basal body of the flagellar apparatus. Together with FliI and FliH, may constitute the export apparatus of flagellin.</text>
</comment>
<evidence type="ECO:0000256" key="8">
    <source>
        <dbReference type="ARBA" id="ARBA00022927"/>
    </source>
</evidence>
<accession>A0A1N6IWH5</accession>
<dbReference type="SUPFAM" id="SSF160544">
    <property type="entry name" value="EscU C-terminal domain-like"/>
    <property type="match status" value="1"/>
</dbReference>
<keyword evidence="16" id="KW-0966">Cell projection</keyword>
<feature type="compositionally biased region" description="Pro residues" evidence="14">
    <location>
        <begin position="377"/>
        <end position="389"/>
    </location>
</feature>
<comment type="subcellular location">
    <subcellularLocation>
        <location evidence="1">Cell membrane</location>
        <topology evidence="1">Multi-pass membrane protein</topology>
    </subcellularLocation>
</comment>
<sequence length="403" mass="44246">MPYFGQLATRQPDNSMADNDSDQEKTEEATPRRLDKAREEGQVPRSRELTTFMMLLGGVMGLWGMGQMLYDQLGMVMEQAFLFERRHAMESTPMLVNALDLGQRTLIAMLPLFLLLTVIALVAPALLGGWLISSKSLQPKFSKLNPVKGLKRIFSVQALAELAKAIAKSILVGGVAAGFLYFNIGKFMGLMDQPVQQGLVSALNMAALVAGLIVLSLIVVILIDVPFQLWNNAKQLRMTKEEVKQEHKDSEGDPHVKGRIRQQQQAMARGRMMSKVPEADVIITNPTHYAVALVYQEGRMGAPRLVAKGADAVAARIREIGEEAGVPRLEAAPLARALYHHVDLEDEVPAELYTAVAEVMAWAYRLKHVAQQGGEVPPTPDNLPVPPEMDSPGRRADGNEAQP</sequence>
<keyword evidence="9 13" id="KW-1133">Transmembrane helix</keyword>
<reference evidence="16 17" key="2">
    <citation type="submission" date="2016-11" db="EMBL/GenBank/DDBJ databases">
        <authorList>
            <person name="Jaros S."/>
            <person name="Januszkiewicz K."/>
            <person name="Wedrychowicz H."/>
        </authorList>
    </citation>
    <scope>NUCLEOTIDE SEQUENCE [LARGE SCALE GENOMIC DNA]</scope>
    <source>
        <strain evidence="16 17">ACAM 239</strain>
    </source>
</reference>
<evidence type="ECO:0000256" key="1">
    <source>
        <dbReference type="ARBA" id="ARBA00004651"/>
    </source>
</evidence>
<keyword evidence="10 13" id="KW-0472">Membrane</keyword>
<evidence type="ECO:0000256" key="5">
    <source>
        <dbReference type="ARBA" id="ARBA00022475"/>
    </source>
</evidence>
<dbReference type="Pfam" id="PF01312">
    <property type="entry name" value="Bac_export_2"/>
    <property type="match status" value="1"/>
</dbReference>
<keyword evidence="7 13" id="KW-1005">Bacterial flagellum biogenesis</keyword>
<evidence type="ECO:0000256" key="14">
    <source>
        <dbReference type="SAM" id="MobiDB-lite"/>
    </source>
</evidence>
<dbReference type="EMBL" id="FODB01000003">
    <property type="protein sequence ID" value="SEN14583.1"/>
    <property type="molecule type" value="Genomic_DNA"/>
</dbReference>
<evidence type="ECO:0000256" key="4">
    <source>
        <dbReference type="ARBA" id="ARBA00022448"/>
    </source>
</evidence>
<feature type="compositionally biased region" description="Basic and acidic residues" evidence="14">
    <location>
        <begin position="391"/>
        <end position="403"/>
    </location>
</feature>
<dbReference type="Gene3D" id="6.10.250.2080">
    <property type="match status" value="1"/>
</dbReference>
<dbReference type="PANTHER" id="PTHR30531:SF12">
    <property type="entry name" value="FLAGELLAR BIOSYNTHETIC PROTEIN FLHB"/>
    <property type="match status" value="1"/>
</dbReference>
<evidence type="ECO:0000313" key="18">
    <source>
        <dbReference type="Proteomes" id="UP000199493"/>
    </source>
</evidence>
<dbReference type="PRINTS" id="PR00950">
    <property type="entry name" value="TYPE3IMSPROT"/>
</dbReference>
<dbReference type="NCBIfam" id="TIGR00328">
    <property type="entry name" value="flhB"/>
    <property type="match status" value="1"/>
</dbReference>
<feature type="transmembrane region" description="Helical" evidence="13">
    <location>
        <begin position="202"/>
        <end position="227"/>
    </location>
</feature>
<evidence type="ECO:0000256" key="9">
    <source>
        <dbReference type="ARBA" id="ARBA00022989"/>
    </source>
</evidence>
<dbReference type="InterPro" id="IPR006136">
    <property type="entry name" value="FlhB"/>
</dbReference>
<evidence type="ECO:0000256" key="11">
    <source>
        <dbReference type="ARBA" id="ARBA00023225"/>
    </source>
</evidence>
<dbReference type="EMBL" id="FSQX01000001">
    <property type="protein sequence ID" value="SIN77440.1"/>
    <property type="molecule type" value="Genomic_DNA"/>
</dbReference>
<dbReference type="PANTHER" id="PTHR30531">
    <property type="entry name" value="FLAGELLAR BIOSYNTHETIC PROTEIN FLHB"/>
    <property type="match status" value="1"/>
</dbReference>
<evidence type="ECO:0000256" key="6">
    <source>
        <dbReference type="ARBA" id="ARBA00022692"/>
    </source>
</evidence>
<feature type="transmembrane region" description="Helical" evidence="13">
    <location>
        <begin position="52"/>
        <end position="70"/>
    </location>
</feature>
<evidence type="ECO:0000256" key="7">
    <source>
        <dbReference type="ARBA" id="ARBA00022795"/>
    </source>
</evidence>
<feature type="transmembrane region" description="Helical" evidence="13">
    <location>
        <begin position="106"/>
        <end position="132"/>
    </location>
</feature>
<dbReference type="GO" id="GO:0009306">
    <property type="term" value="P:protein secretion"/>
    <property type="evidence" value="ECO:0007669"/>
    <property type="project" value="InterPro"/>
</dbReference>
<evidence type="ECO:0000256" key="13">
    <source>
        <dbReference type="RuleBase" id="RU364091"/>
    </source>
</evidence>
<keyword evidence="16" id="KW-0282">Flagellum</keyword>
<keyword evidence="16" id="KW-0969">Cilium</keyword>
<evidence type="ECO:0000256" key="3">
    <source>
        <dbReference type="ARBA" id="ARBA00021622"/>
    </source>
</evidence>